<name>A0A0A5GPD4_9BACI</name>
<comment type="caution">
    <text evidence="5">The sequence shown here is derived from an EMBL/GenBank/DDBJ whole genome shotgun (WGS) entry which is preliminary data.</text>
</comment>
<dbReference type="PANTHER" id="PTHR43479:SF11">
    <property type="entry name" value="ACREF_ENVCD OPERON REPRESSOR-RELATED"/>
    <property type="match status" value="1"/>
</dbReference>
<keyword evidence="2 3" id="KW-0238">DNA-binding</keyword>
<dbReference type="GO" id="GO:0003677">
    <property type="term" value="F:DNA binding"/>
    <property type="evidence" value="ECO:0007669"/>
    <property type="project" value="UniProtKB-UniRule"/>
</dbReference>
<feature type="DNA-binding region" description="H-T-H motif" evidence="3">
    <location>
        <begin position="45"/>
        <end position="64"/>
    </location>
</feature>
<dbReference type="SUPFAM" id="SSF46689">
    <property type="entry name" value="Homeodomain-like"/>
    <property type="match status" value="1"/>
</dbReference>
<proteinExistence type="predicted"/>
<dbReference type="STRING" id="1385510.GCA_000425205_01647"/>
<sequence length="219" mass="25724">MSDELNLQEILQETENDTLKLTPKQTKILEAAIEIFSEKGYNATSTSEIAKRAGVAEGTIFRHYKTKKELLFSIVTPMITKVALPVFANKFVKEVFSPDYDRYDQLLRTLVYERYQFVKKNLPFLKIMLQEMAFHPELKEKLQQQFSQHVYPSFKEKVEHYQKEGQIRDYPVESVIRFVMTSIIGMIVTRLLILPDAEWDDEAEIERTIDFIMYGIHQS</sequence>
<dbReference type="Gene3D" id="1.10.357.10">
    <property type="entry name" value="Tetracycline Repressor, domain 2"/>
    <property type="match status" value="1"/>
</dbReference>
<dbReference type="PROSITE" id="PS50977">
    <property type="entry name" value="HTH_TETR_2"/>
    <property type="match status" value="1"/>
</dbReference>
<evidence type="ECO:0000259" key="4">
    <source>
        <dbReference type="PROSITE" id="PS50977"/>
    </source>
</evidence>
<dbReference type="Pfam" id="PF00440">
    <property type="entry name" value="TetR_N"/>
    <property type="match status" value="1"/>
</dbReference>
<dbReference type="InterPro" id="IPR050624">
    <property type="entry name" value="HTH-type_Tx_Regulator"/>
</dbReference>
<evidence type="ECO:0000256" key="2">
    <source>
        <dbReference type="ARBA" id="ARBA00023125"/>
    </source>
</evidence>
<dbReference type="OrthoDB" id="9780824at2"/>
<dbReference type="Proteomes" id="UP000030528">
    <property type="component" value="Unassembled WGS sequence"/>
</dbReference>
<dbReference type="InterPro" id="IPR009057">
    <property type="entry name" value="Homeodomain-like_sf"/>
</dbReference>
<dbReference type="InterPro" id="IPR036271">
    <property type="entry name" value="Tet_transcr_reg_TetR-rel_C_sf"/>
</dbReference>
<dbReference type="PRINTS" id="PR00455">
    <property type="entry name" value="HTHTETR"/>
</dbReference>
<protein>
    <submittedName>
        <fullName evidence="5">TetR family transcriptional regulator</fullName>
    </submittedName>
</protein>
<reference evidence="5 6" key="1">
    <citation type="submission" date="2013-08" db="EMBL/GenBank/DDBJ databases">
        <authorList>
            <person name="Huang J."/>
            <person name="Wang G."/>
        </authorList>
    </citation>
    <scope>NUCLEOTIDE SEQUENCE [LARGE SCALE GENOMIC DNA]</scope>
    <source>
        <strain evidence="5 6">JSM 076056</strain>
    </source>
</reference>
<dbReference type="InterPro" id="IPR001647">
    <property type="entry name" value="HTH_TetR"/>
</dbReference>
<evidence type="ECO:0000256" key="3">
    <source>
        <dbReference type="PROSITE-ProRule" id="PRU00335"/>
    </source>
</evidence>
<gene>
    <name evidence="5" type="ORF">N781_14075</name>
</gene>
<organism evidence="5 6">
    <name type="scientific">Pontibacillus halophilus JSM 076056 = DSM 19796</name>
    <dbReference type="NCBI Taxonomy" id="1385510"/>
    <lineage>
        <taxon>Bacteria</taxon>
        <taxon>Bacillati</taxon>
        <taxon>Bacillota</taxon>
        <taxon>Bacilli</taxon>
        <taxon>Bacillales</taxon>
        <taxon>Bacillaceae</taxon>
        <taxon>Pontibacillus</taxon>
    </lineage>
</organism>
<accession>A0A0A5GPD4</accession>
<feature type="domain" description="HTH tetR-type" evidence="4">
    <location>
        <begin position="22"/>
        <end position="82"/>
    </location>
</feature>
<keyword evidence="1" id="KW-0678">Repressor</keyword>
<evidence type="ECO:0000256" key="1">
    <source>
        <dbReference type="ARBA" id="ARBA00022491"/>
    </source>
</evidence>
<dbReference type="RefSeq" id="WP_026800072.1">
    <property type="nucleotide sequence ID" value="NZ_AULI01000006.1"/>
</dbReference>
<evidence type="ECO:0000313" key="6">
    <source>
        <dbReference type="Proteomes" id="UP000030528"/>
    </source>
</evidence>
<evidence type="ECO:0000313" key="5">
    <source>
        <dbReference type="EMBL" id="KGX92995.1"/>
    </source>
</evidence>
<dbReference type="EMBL" id="AVPE01000004">
    <property type="protein sequence ID" value="KGX92995.1"/>
    <property type="molecule type" value="Genomic_DNA"/>
</dbReference>
<keyword evidence="6" id="KW-1185">Reference proteome</keyword>
<dbReference type="eggNOG" id="COG1309">
    <property type="taxonomic scope" value="Bacteria"/>
</dbReference>
<dbReference type="AlphaFoldDB" id="A0A0A5GPD4"/>
<dbReference type="SUPFAM" id="SSF48498">
    <property type="entry name" value="Tetracyclin repressor-like, C-terminal domain"/>
    <property type="match status" value="1"/>
</dbReference>
<dbReference type="PANTHER" id="PTHR43479">
    <property type="entry name" value="ACREF/ENVCD OPERON REPRESSOR-RELATED"/>
    <property type="match status" value="1"/>
</dbReference>